<protein>
    <submittedName>
        <fullName evidence="6">Uncharacterized protein</fullName>
    </submittedName>
</protein>
<dbReference type="GO" id="GO:0042574">
    <property type="term" value="P:retinal metabolic process"/>
    <property type="evidence" value="ECO:0007669"/>
    <property type="project" value="TreeGrafter"/>
</dbReference>
<keyword evidence="3" id="KW-0560">Oxidoreductase</keyword>
<sequence>MMWTCWKSVVSNCQPTLKFLNIRGGSTQLVRNWMCSKDPKQPVCQFHPEVMLNVTHHSNKMLSSLYYPKKNTLFHVVSRDGTGLRKTYSCTAFFFMHTINAFENWQGDVSVDVCCYGSPKCVKALYKKAPQTSLVDDLEFARSFCSRPYRFNLIRKLREEEGTAPAYKELLVDYGCELPRINERYRTQMYKYFYGIASDISGNNAGSVVKVSVELGTVKVWR</sequence>
<dbReference type="GO" id="GO:0046872">
    <property type="term" value="F:metal ion binding"/>
    <property type="evidence" value="ECO:0007669"/>
    <property type="project" value="UniProtKB-KW"/>
</dbReference>
<dbReference type="GO" id="GO:0016121">
    <property type="term" value="P:carotene catabolic process"/>
    <property type="evidence" value="ECO:0007669"/>
    <property type="project" value="TreeGrafter"/>
</dbReference>
<comment type="similarity">
    <text evidence="1">Belongs to the carotenoid oxygenase family.</text>
</comment>
<reference evidence="6" key="1">
    <citation type="submission" date="2021-06" db="EMBL/GenBank/DDBJ databases">
        <authorList>
            <person name="Hodson N. C."/>
            <person name="Mongue J. A."/>
            <person name="Jaron S. K."/>
        </authorList>
    </citation>
    <scope>NUCLEOTIDE SEQUENCE</scope>
</reference>
<keyword evidence="4 5" id="KW-0408">Iron</keyword>
<evidence type="ECO:0000256" key="5">
    <source>
        <dbReference type="PIRSR" id="PIRSR604294-1"/>
    </source>
</evidence>
<comment type="cofactor">
    <cofactor evidence="5">
        <name>Fe(2+)</name>
        <dbReference type="ChEBI" id="CHEBI:29033"/>
    </cofactor>
    <text evidence="5">Binds 1 Fe(2+) ion per subunit.</text>
</comment>
<comment type="caution">
    <text evidence="6">The sequence shown here is derived from an EMBL/GenBank/DDBJ whole genome shotgun (WGS) entry which is preliminary data.</text>
</comment>
<dbReference type="GO" id="GO:0003834">
    <property type="term" value="F:beta-carotene 15,15'-dioxygenase activity"/>
    <property type="evidence" value="ECO:0007669"/>
    <property type="project" value="TreeGrafter"/>
</dbReference>
<evidence type="ECO:0000256" key="2">
    <source>
        <dbReference type="ARBA" id="ARBA00022723"/>
    </source>
</evidence>
<accession>A0A8J2KIV0</accession>
<feature type="binding site" evidence="5">
    <location>
        <position position="97"/>
    </location>
    <ligand>
        <name>Fe cation</name>
        <dbReference type="ChEBI" id="CHEBI:24875"/>
        <note>catalytic</note>
    </ligand>
</feature>
<evidence type="ECO:0000256" key="1">
    <source>
        <dbReference type="ARBA" id="ARBA00006787"/>
    </source>
</evidence>
<feature type="non-terminal residue" evidence="6">
    <location>
        <position position="1"/>
    </location>
</feature>
<dbReference type="AlphaFoldDB" id="A0A8J2KIV0"/>
<keyword evidence="7" id="KW-1185">Reference proteome</keyword>
<dbReference type="PANTHER" id="PTHR10543">
    <property type="entry name" value="BETA-CAROTENE DIOXYGENASE"/>
    <property type="match status" value="1"/>
</dbReference>
<dbReference type="GO" id="GO:0010436">
    <property type="term" value="F:carotenoid dioxygenase activity"/>
    <property type="evidence" value="ECO:0007669"/>
    <property type="project" value="TreeGrafter"/>
</dbReference>
<evidence type="ECO:0000256" key="3">
    <source>
        <dbReference type="ARBA" id="ARBA00023002"/>
    </source>
</evidence>
<keyword evidence="2 5" id="KW-0479">Metal-binding</keyword>
<proteinExistence type="inferred from homology"/>
<dbReference type="PANTHER" id="PTHR10543:SF24">
    <property type="entry name" value="CAROTENOID ISOMEROOXYGENASE"/>
    <property type="match status" value="1"/>
</dbReference>
<evidence type="ECO:0000256" key="4">
    <source>
        <dbReference type="ARBA" id="ARBA00023004"/>
    </source>
</evidence>
<dbReference type="Pfam" id="PF03055">
    <property type="entry name" value="RPE65"/>
    <property type="match status" value="1"/>
</dbReference>
<organism evidence="6 7">
    <name type="scientific">Allacma fusca</name>
    <dbReference type="NCBI Taxonomy" id="39272"/>
    <lineage>
        <taxon>Eukaryota</taxon>
        <taxon>Metazoa</taxon>
        <taxon>Ecdysozoa</taxon>
        <taxon>Arthropoda</taxon>
        <taxon>Hexapoda</taxon>
        <taxon>Collembola</taxon>
        <taxon>Symphypleona</taxon>
        <taxon>Sminthuridae</taxon>
        <taxon>Allacma</taxon>
    </lineage>
</organism>
<dbReference type="Proteomes" id="UP000708208">
    <property type="component" value="Unassembled WGS sequence"/>
</dbReference>
<gene>
    <name evidence="6" type="ORF">AFUS01_LOCUS24445</name>
</gene>
<dbReference type="OrthoDB" id="1069523at2759"/>
<evidence type="ECO:0000313" key="7">
    <source>
        <dbReference type="Proteomes" id="UP000708208"/>
    </source>
</evidence>
<name>A0A8J2KIV0_9HEXA</name>
<dbReference type="EMBL" id="CAJVCH010305238">
    <property type="protein sequence ID" value="CAG7785844.1"/>
    <property type="molecule type" value="Genomic_DNA"/>
</dbReference>
<evidence type="ECO:0000313" key="6">
    <source>
        <dbReference type="EMBL" id="CAG7785844.1"/>
    </source>
</evidence>
<dbReference type="InterPro" id="IPR004294">
    <property type="entry name" value="Carotenoid_Oase"/>
</dbReference>